<evidence type="ECO:0000313" key="1">
    <source>
        <dbReference type="EMBL" id="KAF2819144.1"/>
    </source>
</evidence>
<keyword evidence="2" id="KW-1185">Reference proteome</keyword>
<sequence>ELTLKALKSTGIWPMDGETIPKRFTDNTSEAPAQPSALTSNNWRYMERLVRSAVNDQGADELKKLSQTIHSLATQNELLHHKNEGLKEALIVKKRHRKVSKPLDLQQREEYHSGAIFWSPQKVREARAREAVKEQEQHQEML</sequence>
<dbReference type="Proteomes" id="UP000799424">
    <property type="component" value="Unassembled WGS sequence"/>
</dbReference>
<gene>
    <name evidence="1" type="ORF">CC86DRAFT_239679</name>
</gene>
<organism evidence="1 2">
    <name type="scientific">Ophiobolus disseminans</name>
    <dbReference type="NCBI Taxonomy" id="1469910"/>
    <lineage>
        <taxon>Eukaryota</taxon>
        <taxon>Fungi</taxon>
        <taxon>Dikarya</taxon>
        <taxon>Ascomycota</taxon>
        <taxon>Pezizomycotina</taxon>
        <taxon>Dothideomycetes</taxon>
        <taxon>Pleosporomycetidae</taxon>
        <taxon>Pleosporales</taxon>
        <taxon>Pleosporineae</taxon>
        <taxon>Phaeosphaeriaceae</taxon>
        <taxon>Ophiobolus</taxon>
    </lineage>
</organism>
<feature type="non-terminal residue" evidence="1">
    <location>
        <position position="142"/>
    </location>
</feature>
<feature type="non-terminal residue" evidence="1">
    <location>
        <position position="1"/>
    </location>
</feature>
<reference evidence="1" key="1">
    <citation type="journal article" date="2020" name="Stud. Mycol.">
        <title>101 Dothideomycetes genomes: a test case for predicting lifestyles and emergence of pathogens.</title>
        <authorList>
            <person name="Haridas S."/>
            <person name="Albert R."/>
            <person name="Binder M."/>
            <person name="Bloem J."/>
            <person name="Labutti K."/>
            <person name="Salamov A."/>
            <person name="Andreopoulos B."/>
            <person name="Baker S."/>
            <person name="Barry K."/>
            <person name="Bills G."/>
            <person name="Bluhm B."/>
            <person name="Cannon C."/>
            <person name="Castanera R."/>
            <person name="Culley D."/>
            <person name="Daum C."/>
            <person name="Ezra D."/>
            <person name="Gonzalez J."/>
            <person name="Henrissat B."/>
            <person name="Kuo A."/>
            <person name="Liang C."/>
            <person name="Lipzen A."/>
            <person name="Lutzoni F."/>
            <person name="Magnuson J."/>
            <person name="Mondo S."/>
            <person name="Nolan M."/>
            <person name="Ohm R."/>
            <person name="Pangilinan J."/>
            <person name="Park H.-J."/>
            <person name="Ramirez L."/>
            <person name="Alfaro M."/>
            <person name="Sun H."/>
            <person name="Tritt A."/>
            <person name="Yoshinaga Y."/>
            <person name="Zwiers L.-H."/>
            <person name="Turgeon B."/>
            <person name="Goodwin S."/>
            <person name="Spatafora J."/>
            <person name="Crous P."/>
            <person name="Grigoriev I."/>
        </authorList>
    </citation>
    <scope>NUCLEOTIDE SEQUENCE</scope>
    <source>
        <strain evidence="1">CBS 113818</strain>
    </source>
</reference>
<protein>
    <submittedName>
        <fullName evidence="1">Uncharacterized protein</fullName>
    </submittedName>
</protein>
<dbReference type="OrthoDB" id="3797698at2759"/>
<proteinExistence type="predicted"/>
<accession>A0A6A6ZFQ6</accession>
<dbReference type="EMBL" id="MU006246">
    <property type="protein sequence ID" value="KAF2819144.1"/>
    <property type="molecule type" value="Genomic_DNA"/>
</dbReference>
<evidence type="ECO:0000313" key="2">
    <source>
        <dbReference type="Proteomes" id="UP000799424"/>
    </source>
</evidence>
<name>A0A6A6ZFQ6_9PLEO</name>
<dbReference type="AlphaFoldDB" id="A0A6A6ZFQ6"/>